<name>A0A6N4SLB8_TALPI</name>
<accession>A0A6N4SLB8</accession>
<gene>
    <name evidence="2" type="ORF">TCE0_039r12922</name>
</gene>
<feature type="compositionally biased region" description="Low complexity" evidence="1">
    <location>
        <begin position="66"/>
        <end position="76"/>
    </location>
</feature>
<protein>
    <submittedName>
        <fullName evidence="2">Uncharacterized protein</fullName>
    </submittedName>
</protein>
<proteinExistence type="predicted"/>
<dbReference type="EMBL" id="DF933835">
    <property type="protein sequence ID" value="GAM40516.1"/>
    <property type="molecule type" value="Genomic_DNA"/>
</dbReference>
<evidence type="ECO:0000313" key="3">
    <source>
        <dbReference type="Proteomes" id="UP000053095"/>
    </source>
</evidence>
<feature type="compositionally biased region" description="Basic and acidic residues" evidence="1">
    <location>
        <begin position="108"/>
        <end position="117"/>
    </location>
</feature>
<feature type="compositionally biased region" description="Low complexity" evidence="1">
    <location>
        <begin position="139"/>
        <end position="155"/>
    </location>
</feature>
<feature type="compositionally biased region" description="Basic residues" evidence="1">
    <location>
        <begin position="31"/>
        <end position="40"/>
    </location>
</feature>
<organism evidence="2 3">
    <name type="scientific">Talaromyces pinophilus</name>
    <name type="common">Penicillium pinophilum</name>
    <dbReference type="NCBI Taxonomy" id="128442"/>
    <lineage>
        <taxon>Eukaryota</taxon>
        <taxon>Fungi</taxon>
        <taxon>Dikarya</taxon>
        <taxon>Ascomycota</taxon>
        <taxon>Pezizomycotina</taxon>
        <taxon>Eurotiomycetes</taxon>
        <taxon>Eurotiomycetidae</taxon>
        <taxon>Eurotiales</taxon>
        <taxon>Trichocomaceae</taxon>
        <taxon>Talaromyces</taxon>
        <taxon>Talaromyces sect. Talaromyces</taxon>
    </lineage>
</organism>
<feature type="region of interest" description="Disordered" evidence="1">
    <location>
        <begin position="1"/>
        <end position="47"/>
    </location>
</feature>
<feature type="region of interest" description="Disordered" evidence="1">
    <location>
        <begin position="60"/>
        <end position="181"/>
    </location>
</feature>
<comment type="caution">
    <text evidence="2">The sequence shown here is derived from an EMBL/GenBank/DDBJ whole genome shotgun (WGS) entry which is preliminary data.</text>
</comment>
<sequence length="181" mass="20516">MSLKRKASFSSEVLHGRSFDMQPIADVPHHLNSRTRKRVRDNRPDQQTVYANTLRMLFQAQKEPIVSAPSEEQSPSVEPPSEPEALDPRQQTLLKFFRPTPSSSSKQIDGRHHDNNRENSALDAQPVQYNPVEIEYDQSSSTSGSSTPYSTGIMDVDMDMDVDPNTNYPPEKRWTGGINWT</sequence>
<reference evidence="3" key="1">
    <citation type="journal article" date="2015" name="Genome Announc.">
        <title>Draft genome sequence of Talaromyces cellulolyticus strain Y-94, a source of lignocellulosic biomass-degrading enzymes.</title>
        <authorList>
            <person name="Fujii T."/>
            <person name="Koike H."/>
            <person name="Sawayama S."/>
            <person name="Yano S."/>
            <person name="Inoue H."/>
        </authorList>
    </citation>
    <scope>NUCLEOTIDE SEQUENCE [LARGE SCALE GENOMIC DNA]</scope>
    <source>
        <strain evidence="3">Y-94</strain>
    </source>
</reference>
<evidence type="ECO:0000256" key="1">
    <source>
        <dbReference type="SAM" id="MobiDB-lite"/>
    </source>
</evidence>
<dbReference type="AlphaFoldDB" id="A0A6N4SLB8"/>
<dbReference type="Proteomes" id="UP000053095">
    <property type="component" value="Unassembled WGS sequence"/>
</dbReference>
<evidence type="ECO:0000313" key="2">
    <source>
        <dbReference type="EMBL" id="GAM40516.1"/>
    </source>
</evidence>
<keyword evidence="3" id="KW-1185">Reference proteome</keyword>